<dbReference type="GO" id="GO:0005886">
    <property type="term" value="C:plasma membrane"/>
    <property type="evidence" value="ECO:0007669"/>
    <property type="project" value="TreeGrafter"/>
</dbReference>
<gene>
    <name evidence="7" type="ORF">H9784_04675</name>
</gene>
<feature type="transmembrane region" description="Helical" evidence="5">
    <location>
        <begin position="45"/>
        <end position="63"/>
    </location>
</feature>
<keyword evidence="2 5" id="KW-0812">Transmembrane</keyword>
<dbReference type="PANTHER" id="PTHR33507">
    <property type="entry name" value="INNER MEMBRANE PROTEIN YBBJ"/>
    <property type="match status" value="1"/>
</dbReference>
<comment type="caution">
    <text evidence="7">The sequence shown here is derived from an EMBL/GenBank/DDBJ whole genome shotgun (WGS) entry which is preliminary data.</text>
</comment>
<proteinExistence type="predicted"/>
<dbReference type="PANTHER" id="PTHR33507:SF3">
    <property type="entry name" value="INNER MEMBRANE PROTEIN YBBJ"/>
    <property type="match status" value="1"/>
</dbReference>
<evidence type="ECO:0000256" key="1">
    <source>
        <dbReference type="ARBA" id="ARBA00004141"/>
    </source>
</evidence>
<keyword evidence="4 5" id="KW-0472">Membrane</keyword>
<evidence type="ECO:0000256" key="4">
    <source>
        <dbReference type="ARBA" id="ARBA00023136"/>
    </source>
</evidence>
<feature type="domain" description="NfeD-like C-terminal" evidence="6">
    <location>
        <begin position="85"/>
        <end position="144"/>
    </location>
</feature>
<evidence type="ECO:0000256" key="3">
    <source>
        <dbReference type="ARBA" id="ARBA00022989"/>
    </source>
</evidence>
<organism evidence="7 8">
    <name type="scientific">Candidatus Desulfovibrio intestinavium</name>
    <dbReference type="NCBI Taxonomy" id="2838534"/>
    <lineage>
        <taxon>Bacteria</taxon>
        <taxon>Pseudomonadati</taxon>
        <taxon>Thermodesulfobacteriota</taxon>
        <taxon>Desulfovibrionia</taxon>
        <taxon>Desulfovibrionales</taxon>
        <taxon>Desulfovibrionaceae</taxon>
        <taxon>Desulfovibrio</taxon>
    </lineage>
</organism>
<dbReference type="InterPro" id="IPR052165">
    <property type="entry name" value="Membrane_assoc_protease"/>
</dbReference>
<reference evidence="7" key="2">
    <citation type="submission" date="2021-04" db="EMBL/GenBank/DDBJ databases">
        <authorList>
            <person name="Gilroy R."/>
        </authorList>
    </citation>
    <scope>NUCLEOTIDE SEQUENCE</scope>
    <source>
        <strain evidence="7">5032</strain>
    </source>
</reference>
<name>A0A9D2KPJ9_9BACT</name>
<keyword evidence="3 5" id="KW-1133">Transmembrane helix</keyword>
<evidence type="ECO:0000313" key="7">
    <source>
        <dbReference type="EMBL" id="HJA78852.1"/>
    </source>
</evidence>
<dbReference type="Gene3D" id="2.40.50.140">
    <property type="entry name" value="Nucleic acid-binding proteins"/>
    <property type="match status" value="1"/>
</dbReference>
<evidence type="ECO:0000256" key="5">
    <source>
        <dbReference type="SAM" id="Phobius"/>
    </source>
</evidence>
<evidence type="ECO:0000313" key="8">
    <source>
        <dbReference type="Proteomes" id="UP000823821"/>
    </source>
</evidence>
<dbReference type="InterPro" id="IPR012340">
    <property type="entry name" value="NA-bd_OB-fold"/>
</dbReference>
<dbReference type="EMBL" id="DWZD01000031">
    <property type="protein sequence ID" value="HJA78852.1"/>
    <property type="molecule type" value="Genomic_DNA"/>
</dbReference>
<protein>
    <submittedName>
        <fullName evidence="7">NfeD family protein</fullName>
    </submittedName>
</protein>
<comment type="subcellular location">
    <subcellularLocation>
        <location evidence="1">Membrane</location>
        <topology evidence="1">Multi-pass membrane protein</topology>
    </subcellularLocation>
</comment>
<evidence type="ECO:0000259" key="6">
    <source>
        <dbReference type="Pfam" id="PF01957"/>
    </source>
</evidence>
<evidence type="ECO:0000256" key="2">
    <source>
        <dbReference type="ARBA" id="ARBA00022692"/>
    </source>
</evidence>
<dbReference type="Pfam" id="PF01957">
    <property type="entry name" value="NfeD"/>
    <property type="match status" value="1"/>
</dbReference>
<reference evidence="7" key="1">
    <citation type="journal article" date="2021" name="PeerJ">
        <title>Extensive microbial diversity within the chicken gut microbiome revealed by metagenomics and culture.</title>
        <authorList>
            <person name="Gilroy R."/>
            <person name="Ravi A."/>
            <person name="Getino M."/>
            <person name="Pursley I."/>
            <person name="Horton D.L."/>
            <person name="Alikhan N.F."/>
            <person name="Baker D."/>
            <person name="Gharbi K."/>
            <person name="Hall N."/>
            <person name="Watson M."/>
            <person name="Adriaenssens E.M."/>
            <person name="Foster-Nyarko E."/>
            <person name="Jarju S."/>
            <person name="Secka A."/>
            <person name="Antonio M."/>
            <person name="Oren A."/>
            <person name="Chaudhuri R.R."/>
            <person name="La Ragione R."/>
            <person name="Hildebrand F."/>
            <person name="Pallen M.J."/>
        </authorList>
    </citation>
    <scope>NUCLEOTIDE SEQUENCE</scope>
    <source>
        <strain evidence="7">5032</strain>
    </source>
</reference>
<sequence>MSSLYWLIAALLLGAVEAVFPAGIFLFFGIGALAGSLLALVVETITWQVLCFAVISLLSLVLLRQRWRRLFSGKLVPAGESLAHPLEGQRGIVRETVSSAQPGVVEVGGSFWRAVTDEGEPPLAAGASVIVRGALPQDGLTLRVAGSGEAPAASDALSGEAKGE</sequence>
<dbReference type="Proteomes" id="UP000823821">
    <property type="component" value="Unassembled WGS sequence"/>
</dbReference>
<accession>A0A9D2KPJ9</accession>
<dbReference type="SUPFAM" id="SSF141322">
    <property type="entry name" value="NfeD domain-like"/>
    <property type="match status" value="1"/>
</dbReference>
<dbReference type="AlphaFoldDB" id="A0A9D2KPJ9"/>
<dbReference type="InterPro" id="IPR002810">
    <property type="entry name" value="NfeD-like_C"/>
</dbReference>